<protein>
    <submittedName>
        <fullName evidence="2">Uncharacterized protein</fullName>
    </submittedName>
</protein>
<keyword evidence="1" id="KW-0472">Membrane</keyword>
<dbReference type="RefSeq" id="WP_073450821.1">
    <property type="nucleotide sequence ID" value="NZ_FQYS01000025.1"/>
</dbReference>
<dbReference type="AlphaFoldDB" id="A0A2X2BUX9"/>
<reference evidence="2 3" key="1">
    <citation type="submission" date="2018-06" db="EMBL/GenBank/DDBJ databases">
        <authorList>
            <consortium name="Pathogen Informatics"/>
            <person name="Doyle S."/>
        </authorList>
    </citation>
    <scope>NUCLEOTIDE SEQUENCE [LARGE SCALE GENOMIC DNA]</scope>
    <source>
        <strain evidence="2 3">NCTC11842</strain>
    </source>
</reference>
<dbReference type="Proteomes" id="UP000250443">
    <property type="component" value="Unassembled WGS sequence"/>
</dbReference>
<keyword evidence="1" id="KW-1133">Transmembrane helix</keyword>
<accession>A0A2X2BUX9</accession>
<keyword evidence="1" id="KW-0812">Transmembrane</keyword>
<sequence length="61" mass="6733">MINKQQQPLKSPYRNEQEFQTFLAKIDHQQSKSSLALIAKAGAAGVAMVVAGAYMLHWISS</sequence>
<evidence type="ECO:0000313" key="2">
    <source>
        <dbReference type="EMBL" id="SPZ00192.1"/>
    </source>
</evidence>
<organism evidence="2 3">
    <name type="scientific">Pseudomonas luteola</name>
    <dbReference type="NCBI Taxonomy" id="47886"/>
    <lineage>
        <taxon>Bacteria</taxon>
        <taxon>Pseudomonadati</taxon>
        <taxon>Pseudomonadota</taxon>
        <taxon>Gammaproteobacteria</taxon>
        <taxon>Pseudomonadales</taxon>
        <taxon>Pseudomonadaceae</taxon>
        <taxon>Pseudomonas</taxon>
    </lineage>
</organism>
<evidence type="ECO:0000256" key="1">
    <source>
        <dbReference type="SAM" id="Phobius"/>
    </source>
</evidence>
<evidence type="ECO:0000313" key="3">
    <source>
        <dbReference type="Proteomes" id="UP000250443"/>
    </source>
</evidence>
<proteinExistence type="predicted"/>
<dbReference type="EMBL" id="UAUF01000002">
    <property type="protein sequence ID" value="SPZ00192.1"/>
    <property type="molecule type" value="Genomic_DNA"/>
</dbReference>
<name>A0A2X2BUX9_PSELU</name>
<gene>
    <name evidence="2" type="ORF">NCTC11842_00337</name>
</gene>
<feature type="transmembrane region" description="Helical" evidence="1">
    <location>
        <begin position="35"/>
        <end position="59"/>
    </location>
</feature>